<dbReference type="SUPFAM" id="SSF52047">
    <property type="entry name" value="RNI-like"/>
    <property type="match status" value="1"/>
</dbReference>
<proteinExistence type="predicted"/>
<protein>
    <recommendedName>
        <fullName evidence="3">F-box domain-containing protein</fullName>
    </recommendedName>
</protein>
<keyword evidence="2" id="KW-1185">Reference proteome</keyword>
<dbReference type="OrthoDB" id="3232239at2759"/>
<comment type="caution">
    <text evidence="1">The sequence shown here is derived from an EMBL/GenBank/DDBJ whole genome shotgun (WGS) entry which is preliminary data.</text>
</comment>
<gene>
    <name evidence="1" type="ORF">CVT25_001667</name>
</gene>
<evidence type="ECO:0000313" key="2">
    <source>
        <dbReference type="Proteomes" id="UP000283269"/>
    </source>
</evidence>
<name>A0A409X592_PSICY</name>
<dbReference type="EMBL" id="NHYD01002585">
    <property type="protein sequence ID" value="PPQ85968.1"/>
    <property type="molecule type" value="Genomic_DNA"/>
</dbReference>
<dbReference type="Proteomes" id="UP000283269">
    <property type="component" value="Unassembled WGS sequence"/>
</dbReference>
<dbReference type="Gene3D" id="3.80.10.10">
    <property type="entry name" value="Ribonuclease Inhibitor"/>
    <property type="match status" value="1"/>
</dbReference>
<dbReference type="InterPro" id="IPR032675">
    <property type="entry name" value="LRR_dom_sf"/>
</dbReference>
<sequence>MPYGVQPSLPTELYRPIVENLEHDTATLLVVLLASKTLQLEIERFIYRRMVQKNEINQQKFLTSILESPRRALLVEEYSQEGVSYTAKVRLWSLLCRALNCMQNLKHFTIRTTLITGLPTEFHGRYTFRLKTLDLRGPCSGDKLIITFLQFQTQLDSLSIEWSKTNEQLILPSTCPQLRFLRGNKGAVETFLPGRSIFSLVWVPHPADSTTCVSHLAFAFNNIRTLSYGGFLGCPDLNLIIRHLRSLEILRIVDPTLNELVSLYQLPNLQILILLCQHTRRHYSAPPFANPLDQVIQDMFTSCALLQRIDISVKRSDYEQWTRDQPQVPQITSISYQEMHPWWITPGT</sequence>
<accession>A0A409X592</accession>
<evidence type="ECO:0008006" key="3">
    <source>
        <dbReference type="Google" id="ProtNLM"/>
    </source>
</evidence>
<organism evidence="1 2">
    <name type="scientific">Psilocybe cyanescens</name>
    <dbReference type="NCBI Taxonomy" id="93625"/>
    <lineage>
        <taxon>Eukaryota</taxon>
        <taxon>Fungi</taxon>
        <taxon>Dikarya</taxon>
        <taxon>Basidiomycota</taxon>
        <taxon>Agaricomycotina</taxon>
        <taxon>Agaricomycetes</taxon>
        <taxon>Agaricomycetidae</taxon>
        <taxon>Agaricales</taxon>
        <taxon>Agaricineae</taxon>
        <taxon>Strophariaceae</taxon>
        <taxon>Psilocybe</taxon>
    </lineage>
</organism>
<evidence type="ECO:0000313" key="1">
    <source>
        <dbReference type="EMBL" id="PPQ85968.1"/>
    </source>
</evidence>
<reference evidence="1 2" key="1">
    <citation type="journal article" date="2018" name="Evol. Lett.">
        <title>Horizontal gene cluster transfer increased hallucinogenic mushroom diversity.</title>
        <authorList>
            <person name="Reynolds H.T."/>
            <person name="Vijayakumar V."/>
            <person name="Gluck-Thaler E."/>
            <person name="Korotkin H.B."/>
            <person name="Matheny P.B."/>
            <person name="Slot J.C."/>
        </authorList>
    </citation>
    <scope>NUCLEOTIDE SEQUENCE [LARGE SCALE GENOMIC DNA]</scope>
    <source>
        <strain evidence="1 2">2631</strain>
    </source>
</reference>
<dbReference type="AlphaFoldDB" id="A0A409X592"/>
<dbReference type="InParanoid" id="A0A409X592"/>